<evidence type="ECO:0000313" key="2">
    <source>
        <dbReference type="Proteomes" id="UP001180845"/>
    </source>
</evidence>
<accession>A0AAE3ZDF6</accession>
<reference evidence="1" key="1">
    <citation type="submission" date="2023-07" db="EMBL/GenBank/DDBJ databases">
        <title>Sequencing the genomes of 1000 actinobacteria strains.</title>
        <authorList>
            <person name="Klenk H.-P."/>
        </authorList>
    </citation>
    <scope>NUCLEOTIDE SEQUENCE</scope>
    <source>
        <strain evidence="1">DSM 45977</strain>
    </source>
</reference>
<dbReference type="EMBL" id="JAVDXW010000001">
    <property type="protein sequence ID" value="MDR7301049.1"/>
    <property type="molecule type" value="Genomic_DNA"/>
</dbReference>
<gene>
    <name evidence="1" type="ORF">JOF55_001230</name>
</gene>
<comment type="caution">
    <text evidence="1">The sequence shown here is derived from an EMBL/GenBank/DDBJ whole genome shotgun (WGS) entry which is preliminary data.</text>
</comment>
<evidence type="ECO:0000313" key="1">
    <source>
        <dbReference type="EMBL" id="MDR7301049.1"/>
    </source>
</evidence>
<sequence>MSYPLSASCAIADQGPVTTYEQAAGINPYDLAEWYSDIGNRPASPHRSIPEHLEELARAAALAEHLADIHGHRLHAALITGATVADIAGALGITAQRITAEWLNWVAGQRDLHDGTDGRFGISSGDYTQVSAVLAEDSAARRSRQQS</sequence>
<dbReference type="Proteomes" id="UP001180845">
    <property type="component" value="Unassembled WGS sequence"/>
</dbReference>
<protein>
    <submittedName>
        <fullName evidence="1">Uncharacterized protein</fullName>
    </submittedName>
</protein>
<dbReference type="RefSeq" id="WP_310270829.1">
    <property type="nucleotide sequence ID" value="NZ_JAVDXW010000001.1"/>
</dbReference>
<proteinExistence type="predicted"/>
<keyword evidence="2" id="KW-1185">Reference proteome</keyword>
<name>A0AAE3ZDF6_9ACTN</name>
<dbReference type="AlphaFoldDB" id="A0AAE3ZDF6"/>
<organism evidence="1 2">
    <name type="scientific">Haloactinomyces albus</name>
    <dbReference type="NCBI Taxonomy" id="1352928"/>
    <lineage>
        <taxon>Bacteria</taxon>
        <taxon>Bacillati</taxon>
        <taxon>Actinomycetota</taxon>
        <taxon>Actinomycetes</taxon>
        <taxon>Actinopolysporales</taxon>
        <taxon>Actinopolysporaceae</taxon>
        <taxon>Haloactinomyces</taxon>
    </lineage>
</organism>